<dbReference type="KEGG" id="aser:Asera_47380"/>
<dbReference type="InterPro" id="IPR009061">
    <property type="entry name" value="DNA-bd_dom_put_sf"/>
</dbReference>
<feature type="region of interest" description="Disordered" evidence="1">
    <location>
        <begin position="138"/>
        <end position="180"/>
    </location>
</feature>
<accession>A0A810L4Z3</accession>
<dbReference type="AlphaFoldDB" id="A0A810L4Z3"/>
<keyword evidence="3" id="KW-1185">Reference proteome</keyword>
<feature type="compositionally biased region" description="Low complexity" evidence="1">
    <location>
        <begin position="170"/>
        <end position="180"/>
    </location>
</feature>
<dbReference type="EMBL" id="AP023354">
    <property type="protein sequence ID" value="BCJ30630.1"/>
    <property type="molecule type" value="Genomic_DNA"/>
</dbReference>
<sequence length="274" mass="27830">MDTPPRRADPLWTLDELVERAGRALSAATSTVNGRVRQLPDRRAVRWYASTGLVDRPGVMRGRVALYGPRQLLQLVAIKRRQAQGARLADIQAELAGADDAELAAIAAIPPDLLAGSADAPTRPEAPVRRRFWLDQPAAAAPAAPPPAALGESPAAPGASGDEIASGESPGPAAAGHGAVQAPAAVDDGAMRGIGYGAMRAPAAVGAVHGLALGDGAILLLPPGDAAPTEAQSAALRAAAAPLLAALASHRAESRAAAGPQDHTDRSDPQEEPR</sequence>
<name>A0A810L4Z3_9ACTN</name>
<evidence type="ECO:0008006" key="4">
    <source>
        <dbReference type="Google" id="ProtNLM"/>
    </source>
</evidence>
<proteinExistence type="predicted"/>
<dbReference type="SUPFAM" id="SSF46955">
    <property type="entry name" value="Putative DNA-binding domain"/>
    <property type="match status" value="1"/>
</dbReference>
<feature type="compositionally biased region" description="Basic and acidic residues" evidence="1">
    <location>
        <begin position="262"/>
        <end position="274"/>
    </location>
</feature>
<evidence type="ECO:0000313" key="3">
    <source>
        <dbReference type="Proteomes" id="UP000680750"/>
    </source>
</evidence>
<gene>
    <name evidence="2" type="ORF">Asera_47380</name>
</gene>
<feature type="compositionally biased region" description="Low complexity" evidence="1">
    <location>
        <begin position="149"/>
        <end position="161"/>
    </location>
</feature>
<dbReference type="Proteomes" id="UP000680750">
    <property type="component" value="Chromosome"/>
</dbReference>
<evidence type="ECO:0000256" key="1">
    <source>
        <dbReference type="SAM" id="MobiDB-lite"/>
    </source>
</evidence>
<protein>
    <recommendedName>
        <fullName evidence="4">MerR-like DNA binding protein</fullName>
    </recommendedName>
</protein>
<organism evidence="2 3">
    <name type="scientific">Actinocatenispora sera</name>
    <dbReference type="NCBI Taxonomy" id="390989"/>
    <lineage>
        <taxon>Bacteria</taxon>
        <taxon>Bacillati</taxon>
        <taxon>Actinomycetota</taxon>
        <taxon>Actinomycetes</taxon>
        <taxon>Micromonosporales</taxon>
        <taxon>Micromonosporaceae</taxon>
        <taxon>Actinocatenispora</taxon>
    </lineage>
</organism>
<evidence type="ECO:0000313" key="2">
    <source>
        <dbReference type="EMBL" id="BCJ30630.1"/>
    </source>
</evidence>
<reference evidence="2" key="1">
    <citation type="submission" date="2020-08" db="EMBL/GenBank/DDBJ databases">
        <title>Whole genome shotgun sequence of Actinocatenispora sera NBRC 101916.</title>
        <authorList>
            <person name="Komaki H."/>
            <person name="Tamura T."/>
        </authorList>
    </citation>
    <scope>NUCLEOTIDE SEQUENCE</scope>
    <source>
        <strain evidence="2">NBRC 101916</strain>
    </source>
</reference>
<feature type="region of interest" description="Disordered" evidence="1">
    <location>
        <begin position="250"/>
        <end position="274"/>
    </location>
</feature>
<dbReference type="RefSeq" id="WP_051802509.1">
    <property type="nucleotide sequence ID" value="NZ_AP023354.1"/>
</dbReference>